<dbReference type="Proteomes" id="UP001329505">
    <property type="component" value="Unassembled WGS sequence"/>
</dbReference>
<comment type="caution">
    <text evidence="2">The sequence shown here is derived from an EMBL/GenBank/DDBJ whole genome shotgun (WGS) entry which is preliminary data.</text>
</comment>
<dbReference type="InterPro" id="IPR022225">
    <property type="entry name" value="Phage_tail_fibre_N"/>
</dbReference>
<organism evidence="2 3">
    <name type="scientific">Pseudomonas soli</name>
    <dbReference type="NCBI Taxonomy" id="1306993"/>
    <lineage>
        <taxon>Bacteria</taxon>
        <taxon>Pseudomonadati</taxon>
        <taxon>Pseudomonadota</taxon>
        <taxon>Gammaproteobacteria</taxon>
        <taxon>Pseudomonadales</taxon>
        <taxon>Pseudomonadaceae</taxon>
        <taxon>Pseudomonas</taxon>
    </lineage>
</organism>
<evidence type="ECO:0000259" key="1">
    <source>
        <dbReference type="Pfam" id="PF12571"/>
    </source>
</evidence>
<protein>
    <submittedName>
        <fullName evidence="2">Phage tail protein</fullName>
    </submittedName>
</protein>
<evidence type="ECO:0000313" key="3">
    <source>
        <dbReference type="Proteomes" id="UP001329505"/>
    </source>
</evidence>
<reference evidence="2 3" key="1">
    <citation type="submission" date="2024-01" db="EMBL/GenBank/DDBJ databases">
        <title>Unpublished Manusciprt.</title>
        <authorList>
            <person name="Duman M."/>
            <person name="Valdes E.G."/>
            <person name="Ajmi N."/>
            <person name="Altun S."/>
            <person name="Saticioglu I.B."/>
        </authorList>
    </citation>
    <scope>NUCLEOTIDE SEQUENCE [LARGE SCALE GENOMIC DNA]</scope>
    <source>
        <strain evidence="2 3">139P</strain>
    </source>
</reference>
<keyword evidence="3" id="KW-1185">Reference proteome</keyword>
<name>A0ABU7GVH5_9PSED</name>
<proteinExistence type="predicted"/>
<dbReference type="PANTHER" id="PTHR35191">
    <property type="entry name" value="PROPHAGE SIDE TAIL FIBER PROTEIN HOMOLOG STFQ-RELATED"/>
    <property type="match status" value="1"/>
</dbReference>
<dbReference type="PANTHER" id="PTHR35191:SF1">
    <property type="entry name" value="PROPHAGE SIDE TAIL FIBER PROTEIN HOMOLOG STFQ-RELATED"/>
    <property type="match status" value="1"/>
</dbReference>
<gene>
    <name evidence="2" type="ORF">V0R55_22100</name>
</gene>
<evidence type="ECO:0000313" key="2">
    <source>
        <dbReference type="EMBL" id="MEE1882857.1"/>
    </source>
</evidence>
<sequence length="539" mass="56671">MTDQNSQFFAILTAIGEAKQANADALGVPWTFAQMGVGDANGTEPIPDRKQTRLINERRRAPLNTVKVDPTNAGIIIAEQVIPPDVGGWWIREIGLYDAAGDLVAVANCAPSFKPLLSQGTGKTQVVRLNLIVTSTANVELKIDPSVVLATREYVDNKVIEVLPTTRPAGTYTKVTINNRGVVTSGANPTTLAGYGITDAIKTGTYGLAGKTTAVSEIDSVALPGGFHAYTSGTTTFANYVSVLHFPYTVDTQAAQLGFKFAGAEPQLFIRSTKGPNDWGNTREVWHTGNFTPNSKADKATTLAGYGIADAYTKTQVDAALNGKASTATTLSGYGITDAYTKTQTDTALNGKAAKATTLGGYGITDAYTKSQVDTALGDPWAFQPIGVPIPVFDGASGGLAPPKGKAYRYIRLTAADAYNDNLLTGEVVSGSAPLLDAYAIVNLPGSLLHNSVVRLINTERRFLRAGSVGTVETDQLQGFTLPAAAGNGSGGNAFDIWVNAAVNTQKTPLVSDGVNGTPRVGNETRPKNVGATYYLRIL</sequence>
<dbReference type="RefSeq" id="WP_330126431.1">
    <property type="nucleotide sequence ID" value="NZ_JAZDQQ010000022.1"/>
</dbReference>
<dbReference type="EMBL" id="JAZDQQ010000022">
    <property type="protein sequence ID" value="MEE1882857.1"/>
    <property type="molecule type" value="Genomic_DNA"/>
</dbReference>
<dbReference type="InterPro" id="IPR051934">
    <property type="entry name" value="Phage_Tail_Fiber_Structural"/>
</dbReference>
<feature type="domain" description="Phage tail fibre protein N-terminal" evidence="1">
    <location>
        <begin position="6"/>
        <end position="152"/>
    </location>
</feature>
<accession>A0ABU7GVH5</accession>
<dbReference type="Pfam" id="PF12571">
    <property type="entry name" value="Phage_tail_fib"/>
    <property type="match status" value="1"/>
</dbReference>